<gene>
    <name evidence="2" type="ORF">O0R46_07605</name>
</gene>
<protein>
    <submittedName>
        <fullName evidence="2">Metallophosphoesterase</fullName>
    </submittedName>
</protein>
<evidence type="ECO:0000259" key="1">
    <source>
        <dbReference type="Pfam" id="PF00149"/>
    </source>
</evidence>
<dbReference type="PIRSF" id="PIRSF033094">
    <property type="entry name" value="Pesterase_CT488"/>
    <property type="match status" value="1"/>
</dbReference>
<proteinExistence type="predicted"/>
<sequence length="235" mass="27552">MKLFAIGDLHLSTSIDKPMNIFGENWHKHEKKIFSDWQNRVSEEDIVLVVGDISWASKLDDAMLDLNKIYKLNGKKYFIKGNHDYWWTTASALNKKFDDTMIFMNTSFQVIGSYALCGTRGWTTPNDIRFEENDQKIYKREANRLRISLESAKKSGFEKIIVIIHYPPSNEEGDNTLFKEIIDEYKVEHVIYGHLHGQESFEYGIKGLHKNTKYHLVSCDYLDFKLKEIEEIKLD</sequence>
<dbReference type="SUPFAM" id="SSF56300">
    <property type="entry name" value="Metallo-dependent phosphatases"/>
    <property type="match status" value="1"/>
</dbReference>
<dbReference type="EMBL" id="CP114052">
    <property type="protein sequence ID" value="WAW14458.1"/>
    <property type="molecule type" value="Genomic_DNA"/>
</dbReference>
<evidence type="ECO:0000313" key="3">
    <source>
        <dbReference type="Proteomes" id="UP001164187"/>
    </source>
</evidence>
<dbReference type="InterPro" id="IPR051158">
    <property type="entry name" value="Metallophosphoesterase_sf"/>
</dbReference>
<dbReference type="PANTHER" id="PTHR31302:SF22">
    <property type="entry name" value="PHOSPHOESTERASE"/>
    <property type="match status" value="1"/>
</dbReference>
<dbReference type="Proteomes" id="UP001164187">
    <property type="component" value="Chromosome"/>
</dbReference>
<dbReference type="InterPro" id="IPR029052">
    <property type="entry name" value="Metallo-depent_PP-like"/>
</dbReference>
<reference evidence="2" key="1">
    <citation type="submission" date="2022-12" db="EMBL/GenBank/DDBJ databases">
        <title>Peptostreptococcus.</title>
        <authorList>
            <person name="Lee S.H."/>
        </authorList>
    </citation>
    <scope>NUCLEOTIDE SEQUENCE</scope>
    <source>
        <strain evidence="2">CBA3647</strain>
    </source>
</reference>
<keyword evidence="3" id="KW-1185">Reference proteome</keyword>
<dbReference type="InterPro" id="IPR004843">
    <property type="entry name" value="Calcineurin-like_PHP"/>
</dbReference>
<evidence type="ECO:0000313" key="2">
    <source>
        <dbReference type="EMBL" id="WAW14458.1"/>
    </source>
</evidence>
<dbReference type="Gene3D" id="3.60.21.10">
    <property type="match status" value="1"/>
</dbReference>
<name>A0ABY7JM72_9FIRM</name>
<dbReference type="Pfam" id="PF00149">
    <property type="entry name" value="Metallophos"/>
    <property type="match status" value="1"/>
</dbReference>
<dbReference type="PANTHER" id="PTHR31302">
    <property type="entry name" value="TRANSMEMBRANE PROTEIN WITH METALLOPHOSPHOESTERASE DOMAIN-RELATED"/>
    <property type="match status" value="1"/>
</dbReference>
<organism evidence="2 3">
    <name type="scientific">Peptostreptococcus equinus</name>
    <dbReference type="NCBI Taxonomy" id="3003601"/>
    <lineage>
        <taxon>Bacteria</taxon>
        <taxon>Bacillati</taxon>
        <taxon>Bacillota</taxon>
        <taxon>Clostridia</taxon>
        <taxon>Peptostreptococcales</taxon>
        <taxon>Peptostreptococcaceae</taxon>
        <taxon>Peptostreptococcus</taxon>
    </lineage>
</organism>
<feature type="domain" description="Calcineurin-like phosphoesterase" evidence="1">
    <location>
        <begin position="1"/>
        <end position="197"/>
    </location>
</feature>
<accession>A0ABY7JM72</accession>
<dbReference type="InterPro" id="IPR014578">
    <property type="entry name" value="Pesterase_CT488"/>
</dbReference>
<dbReference type="RefSeq" id="WP_269311137.1">
    <property type="nucleotide sequence ID" value="NZ_CP114052.1"/>
</dbReference>